<evidence type="ECO:0000259" key="9">
    <source>
        <dbReference type="PROSITE" id="PS50850"/>
    </source>
</evidence>
<dbReference type="FunFam" id="1.20.1250.20:FF:000196">
    <property type="entry name" value="MFS toxin efflux pump (AflT)"/>
    <property type="match status" value="1"/>
</dbReference>
<dbReference type="InterPro" id="IPR011701">
    <property type="entry name" value="MFS"/>
</dbReference>
<evidence type="ECO:0000256" key="5">
    <source>
        <dbReference type="ARBA" id="ARBA00022989"/>
    </source>
</evidence>
<comment type="caution">
    <text evidence="10">The sequence shown here is derived from an EMBL/GenBank/DDBJ whole genome shotgun (WGS) entry which is preliminary data.</text>
</comment>
<comment type="similarity">
    <text evidence="2">Belongs to the major facilitator superfamily. TCR/Tet family.</text>
</comment>
<dbReference type="GO" id="GO:0005886">
    <property type="term" value="C:plasma membrane"/>
    <property type="evidence" value="ECO:0007669"/>
    <property type="project" value="TreeGrafter"/>
</dbReference>
<dbReference type="InterPro" id="IPR020846">
    <property type="entry name" value="MFS_dom"/>
</dbReference>
<dbReference type="CDD" id="cd17502">
    <property type="entry name" value="MFS_Azr1_MDR_like"/>
    <property type="match status" value="1"/>
</dbReference>
<feature type="transmembrane region" description="Helical" evidence="8">
    <location>
        <begin position="543"/>
        <end position="561"/>
    </location>
</feature>
<proteinExistence type="inferred from homology"/>
<feature type="transmembrane region" description="Helical" evidence="8">
    <location>
        <begin position="271"/>
        <end position="290"/>
    </location>
</feature>
<feature type="region of interest" description="Disordered" evidence="7">
    <location>
        <begin position="1"/>
        <end position="57"/>
    </location>
</feature>
<reference evidence="11" key="1">
    <citation type="journal article" date="2023" name="Mol. Phylogenet. Evol.">
        <title>Genome-scale phylogeny and comparative genomics of the fungal order Sordariales.</title>
        <authorList>
            <person name="Hensen N."/>
            <person name="Bonometti L."/>
            <person name="Westerberg I."/>
            <person name="Brannstrom I.O."/>
            <person name="Guillou S."/>
            <person name="Cros-Aarteil S."/>
            <person name="Calhoun S."/>
            <person name="Haridas S."/>
            <person name="Kuo A."/>
            <person name="Mondo S."/>
            <person name="Pangilinan J."/>
            <person name="Riley R."/>
            <person name="LaButti K."/>
            <person name="Andreopoulos B."/>
            <person name="Lipzen A."/>
            <person name="Chen C."/>
            <person name="Yan M."/>
            <person name="Daum C."/>
            <person name="Ng V."/>
            <person name="Clum A."/>
            <person name="Steindorff A."/>
            <person name="Ohm R.A."/>
            <person name="Martin F."/>
            <person name="Silar P."/>
            <person name="Natvig D.O."/>
            <person name="Lalanne C."/>
            <person name="Gautier V."/>
            <person name="Ament-Velasquez S.L."/>
            <person name="Kruys A."/>
            <person name="Hutchinson M.I."/>
            <person name="Powell A.J."/>
            <person name="Barry K."/>
            <person name="Miller A.N."/>
            <person name="Grigoriev I.V."/>
            <person name="Debuchy R."/>
            <person name="Gladieux P."/>
            <person name="Hiltunen Thoren M."/>
            <person name="Johannesson H."/>
        </authorList>
    </citation>
    <scope>NUCLEOTIDE SEQUENCE [LARGE SCALE GENOMIC DNA]</scope>
    <source>
        <strain evidence="11">CBS 340.73</strain>
    </source>
</reference>
<feature type="transmembrane region" description="Helical" evidence="8">
    <location>
        <begin position="297"/>
        <end position="321"/>
    </location>
</feature>
<feature type="transmembrane region" description="Helical" evidence="8">
    <location>
        <begin position="468"/>
        <end position="492"/>
    </location>
</feature>
<comment type="subcellular location">
    <subcellularLocation>
        <location evidence="1">Membrane</location>
        <topology evidence="1">Multi-pass membrane protein</topology>
    </subcellularLocation>
</comment>
<protein>
    <submittedName>
        <fullName evidence="10">MFS transporter</fullName>
    </submittedName>
</protein>
<keyword evidence="5 8" id="KW-1133">Transmembrane helix</keyword>
<organism evidence="10 11">
    <name type="scientific">Diplogelasinospora grovesii</name>
    <dbReference type="NCBI Taxonomy" id="303347"/>
    <lineage>
        <taxon>Eukaryota</taxon>
        <taxon>Fungi</taxon>
        <taxon>Dikarya</taxon>
        <taxon>Ascomycota</taxon>
        <taxon>Pezizomycotina</taxon>
        <taxon>Sordariomycetes</taxon>
        <taxon>Sordariomycetidae</taxon>
        <taxon>Sordariales</taxon>
        <taxon>Diplogelasinosporaceae</taxon>
        <taxon>Diplogelasinospora</taxon>
    </lineage>
</organism>
<gene>
    <name evidence="10" type="ORF">QBC46DRAFT_379671</name>
</gene>
<keyword evidence="6 8" id="KW-0472">Membrane</keyword>
<feature type="transmembrane region" description="Helical" evidence="8">
    <location>
        <begin position="203"/>
        <end position="223"/>
    </location>
</feature>
<dbReference type="PANTHER" id="PTHR23501:SF193">
    <property type="entry name" value="MULTIDRUG TRANSPORTER, PUTATIVE (AFU_ORTHOLOGUE AFUA_8G00940)-RELATED"/>
    <property type="match status" value="1"/>
</dbReference>
<keyword evidence="11" id="KW-1185">Reference proteome</keyword>
<dbReference type="InterPro" id="IPR036259">
    <property type="entry name" value="MFS_trans_sf"/>
</dbReference>
<dbReference type="FunFam" id="1.20.1720.10:FF:000012">
    <property type="entry name" value="MFS toxin efflux pump (AflT)"/>
    <property type="match status" value="1"/>
</dbReference>
<feature type="compositionally biased region" description="Low complexity" evidence="7">
    <location>
        <begin position="1"/>
        <end position="18"/>
    </location>
</feature>
<dbReference type="PROSITE" id="PS50850">
    <property type="entry name" value="MFS"/>
    <property type="match status" value="1"/>
</dbReference>
<feature type="transmembrane region" description="Helical" evidence="8">
    <location>
        <begin position="341"/>
        <end position="366"/>
    </location>
</feature>
<dbReference type="GO" id="GO:0022857">
    <property type="term" value="F:transmembrane transporter activity"/>
    <property type="evidence" value="ECO:0007669"/>
    <property type="project" value="InterPro"/>
</dbReference>
<evidence type="ECO:0000256" key="7">
    <source>
        <dbReference type="SAM" id="MobiDB-lite"/>
    </source>
</evidence>
<evidence type="ECO:0000313" key="11">
    <source>
        <dbReference type="Proteomes" id="UP001303473"/>
    </source>
</evidence>
<feature type="transmembrane region" description="Helical" evidence="8">
    <location>
        <begin position="230"/>
        <end position="251"/>
    </location>
</feature>
<name>A0AAN6S7I1_9PEZI</name>
<dbReference type="Proteomes" id="UP001303473">
    <property type="component" value="Unassembled WGS sequence"/>
</dbReference>
<evidence type="ECO:0000256" key="4">
    <source>
        <dbReference type="ARBA" id="ARBA00022692"/>
    </source>
</evidence>
<accession>A0AAN6S7I1</accession>
<feature type="domain" description="Major facilitator superfamily (MFS) profile" evidence="9">
    <location>
        <begin position="77"/>
        <end position="566"/>
    </location>
</feature>
<dbReference type="EMBL" id="MU853772">
    <property type="protein sequence ID" value="KAK3942681.1"/>
    <property type="molecule type" value="Genomic_DNA"/>
</dbReference>
<evidence type="ECO:0000256" key="8">
    <source>
        <dbReference type="SAM" id="Phobius"/>
    </source>
</evidence>
<evidence type="ECO:0000256" key="1">
    <source>
        <dbReference type="ARBA" id="ARBA00004141"/>
    </source>
</evidence>
<keyword evidence="3" id="KW-0813">Transport</keyword>
<feature type="transmembrane region" description="Helical" evidence="8">
    <location>
        <begin position="141"/>
        <end position="168"/>
    </location>
</feature>
<dbReference type="Pfam" id="PF07690">
    <property type="entry name" value="MFS_1"/>
    <property type="match status" value="1"/>
</dbReference>
<feature type="transmembrane region" description="Helical" evidence="8">
    <location>
        <begin position="378"/>
        <end position="399"/>
    </location>
</feature>
<sequence length="579" mass="61534">MATKVPAAAAATPEALAAGSISAADETDGEKRPASSQQAMMTTGKEADSSSSDGVPLEHTVTEKDPHYLSGLPLFAIIGSVTLVVFLMMLDTSILATAIPRITDEFHSLQDVGWYGSAYQLASAALQPLTGKIYSKFSIKWCFLVFFGLFELGSLLCGVATSSTMLIVGRAVAGMGSSGLMNGGMTIVANVVPLQRRPSLTGFMMGFSQMGIITGPLVGGALTEYSTWRWCFYLNLPIGAVVAVFLAMLNIPDHIEKPPAMSVLPNLHHELDLLGFALFAPAAIQLLLALQYGGNEYAWNSATVIGLFCGAGATFLAWLAWDWHKGDNALIPLRMIKKRAVWSGSSVQFTLMSTMFTAAYFMPIYFQAIKGVSPSMSGVYLLPSILTQLIFGVGSGVLVERTGYIVPYSLVGGALVSISSGLFSLFNADTTAGQWIGYQILNGAGRGCALQMQSIAIQTTLTPAEISIALAFLMFAQMLGAAITLVIANTIFNQSLRSELTTQAPNVNPALVIEAGATGFRSVVGEQDLPGVLLAYANSVSRVWYLATAMAALAFFFAFFMPWTDLRKKKKAAAGAEQA</sequence>
<evidence type="ECO:0000313" key="10">
    <source>
        <dbReference type="EMBL" id="KAK3942681.1"/>
    </source>
</evidence>
<feature type="transmembrane region" description="Helical" evidence="8">
    <location>
        <begin position="405"/>
        <end position="426"/>
    </location>
</feature>
<keyword evidence="4 8" id="KW-0812">Transmembrane</keyword>
<evidence type="ECO:0000256" key="6">
    <source>
        <dbReference type="ARBA" id="ARBA00023136"/>
    </source>
</evidence>
<dbReference type="Gene3D" id="1.20.1250.20">
    <property type="entry name" value="MFS general substrate transporter like domains"/>
    <property type="match status" value="2"/>
</dbReference>
<dbReference type="PANTHER" id="PTHR23501">
    <property type="entry name" value="MAJOR FACILITATOR SUPERFAMILY"/>
    <property type="match status" value="1"/>
</dbReference>
<evidence type="ECO:0000256" key="3">
    <source>
        <dbReference type="ARBA" id="ARBA00022448"/>
    </source>
</evidence>
<dbReference type="SUPFAM" id="SSF103473">
    <property type="entry name" value="MFS general substrate transporter"/>
    <property type="match status" value="1"/>
</dbReference>
<dbReference type="AlphaFoldDB" id="A0AAN6S7I1"/>
<feature type="transmembrane region" description="Helical" evidence="8">
    <location>
        <begin position="68"/>
        <end position="90"/>
    </location>
</feature>
<evidence type="ECO:0000256" key="2">
    <source>
        <dbReference type="ARBA" id="ARBA00007520"/>
    </source>
</evidence>